<evidence type="ECO:0008006" key="5">
    <source>
        <dbReference type="Google" id="ProtNLM"/>
    </source>
</evidence>
<dbReference type="Pfam" id="PF00106">
    <property type="entry name" value="adh_short"/>
    <property type="match status" value="1"/>
</dbReference>
<dbReference type="Proteomes" id="UP000193450">
    <property type="component" value="Chromosome"/>
</dbReference>
<evidence type="ECO:0000313" key="4">
    <source>
        <dbReference type="Proteomes" id="UP000193450"/>
    </source>
</evidence>
<dbReference type="InterPro" id="IPR051687">
    <property type="entry name" value="Peroxisomal_Beta-Oxidation"/>
</dbReference>
<dbReference type="GO" id="GO:0016491">
    <property type="term" value="F:oxidoreductase activity"/>
    <property type="evidence" value="ECO:0007669"/>
    <property type="project" value="UniProtKB-KW"/>
</dbReference>
<gene>
    <name evidence="3" type="ORF">BST96_14990</name>
</gene>
<evidence type="ECO:0000256" key="1">
    <source>
        <dbReference type="ARBA" id="ARBA00006484"/>
    </source>
</evidence>
<evidence type="ECO:0000256" key="2">
    <source>
        <dbReference type="ARBA" id="ARBA00023002"/>
    </source>
</evidence>
<evidence type="ECO:0000313" key="3">
    <source>
        <dbReference type="EMBL" id="ARN75305.1"/>
    </source>
</evidence>
<dbReference type="STRING" id="716816.BST96_14990"/>
<sequence length="117" mass="12261">MTICYNQQVAIVTGGATGLGRAHAMALAARGARVVVNDLYGAEQVVADIQALGGTAMADHANVSQPGQVTAMVERALAQWDRIDILVNTTAQSRGQSFSKMSLEDFSLVIDANLMGP</sequence>
<dbReference type="PANTHER" id="PTHR45024">
    <property type="entry name" value="DEHYDROGENASES, SHORT CHAIN"/>
    <property type="match status" value="1"/>
</dbReference>
<dbReference type="SUPFAM" id="SSF51735">
    <property type="entry name" value="NAD(P)-binding Rossmann-fold domains"/>
    <property type="match status" value="1"/>
</dbReference>
<accession>A0A1X9NHH5</accession>
<dbReference type="Gene3D" id="3.40.50.720">
    <property type="entry name" value="NAD(P)-binding Rossmann-like Domain"/>
    <property type="match status" value="1"/>
</dbReference>
<reference evidence="3 4" key="1">
    <citation type="submission" date="2016-11" db="EMBL/GenBank/DDBJ databases">
        <title>Trade-off between light-utilization and light-protection in marine flavobacteria.</title>
        <authorList>
            <person name="Kumagai Y."/>
        </authorList>
    </citation>
    <scope>NUCLEOTIDE SEQUENCE [LARGE SCALE GENOMIC DNA]</scope>
    <source>
        <strain evidence="3 4">NBRC 107125</strain>
    </source>
</reference>
<comment type="similarity">
    <text evidence="1">Belongs to the short-chain dehydrogenases/reductases (SDR) family.</text>
</comment>
<proteinExistence type="inferred from homology"/>
<dbReference type="OrthoDB" id="9809287at2"/>
<dbReference type="KEGG" id="osg:BST96_14990"/>
<dbReference type="PANTHER" id="PTHR45024:SF2">
    <property type="entry name" value="SCP2 DOMAIN-CONTAINING PROTEIN"/>
    <property type="match status" value="1"/>
</dbReference>
<dbReference type="EMBL" id="CP019343">
    <property type="protein sequence ID" value="ARN75305.1"/>
    <property type="molecule type" value="Genomic_DNA"/>
</dbReference>
<protein>
    <recommendedName>
        <fullName evidence="5">3-oxoacyl-ACP reductase</fullName>
    </recommendedName>
</protein>
<keyword evidence="2" id="KW-0560">Oxidoreductase</keyword>
<dbReference type="AlphaFoldDB" id="A0A1X9NHH5"/>
<dbReference type="PRINTS" id="PR00081">
    <property type="entry name" value="GDHRDH"/>
</dbReference>
<keyword evidence="4" id="KW-1185">Reference proteome</keyword>
<dbReference type="InterPro" id="IPR002347">
    <property type="entry name" value="SDR_fam"/>
</dbReference>
<dbReference type="InterPro" id="IPR036291">
    <property type="entry name" value="NAD(P)-bd_dom_sf"/>
</dbReference>
<organism evidence="3 4">
    <name type="scientific">Oceanicoccus sagamiensis</name>
    <dbReference type="NCBI Taxonomy" id="716816"/>
    <lineage>
        <taxon>Bacteria</taxon>
        <taxon>Pseudomonadati</taxon>
        <taxon>Pseudomonadota</taxon>
        <taxon>Gammaproteobacteria</taxon>
        <taxon>Cellvibrionales</taxon>
        <taxon>Spongiibacteraceae</taxon>
        <taxon>Oceanicoccus</taxon>
    </lineage>
</organism>
<name>A0A1X9NHH5_9GAMM</name>